<sequence length="261" mass="27378">MAVAHRASFADLLAAERPPLGTWSQIASEEVIDMLGAAGLDYTIVDMEHGAFGIKTAERLIRACDANGIVPLVRIARPDPFLVGQALDAGAAGIVAPQVESAGAARALVAATRYAPEGTRGACPCVRAGGHFIRDWPAHVRASREAGVIALVETSKGLDAIEEICAVEGLVALLVGPFDLSVSLGHAGDYLHPDVDAAIARMLAAARAANLPVVAPVFDPDADRARAQRDRWAARGARAFVVGTDKIVFADAMRRYRDALS</sequence>
<evidence type="ECO:0000256" key="3">
    <source>
        <dbReference type="ARBA" id="ARBA00023239"/>
    </source>
</evidence>
<evidence type="ECO:0000259" key="4">
    <source>
        <dbReference type="Pfam" id="PF03328"/>
    </source>
</evidence>
<accession>A0A917V230</accession>
<keyword evidence="6" id="KW-1185">Reference proteome</keyword>
<dbReference type="PANTHER" id="PTHR30502">
    <property type="entry name" value="2-KETO-3-DEOXY-L-RHAMNONATE ALDOLASE"/>
    <property type="match status" value="1"/>
</dbReference>
<dbReference type="Proteomes" id="UP000600449">
    <property type="component" value="Unassembled WGS sequence"/>
</dbReference>
<dbReference type="InterPro" id="IPR050251">
    <property type="entry name" value="HpcH-HpaI_aldolase"/>
</dbReference>
<dbReference type="InterPro" id="IPR005000">
    <property type="entry name" value="Aldolase/citrate-lyase_domain"/>
</dbReference>
<dbReference type="AlphaFoldDB" id="A0A917V230"/>
<reference evidence="5 6" key="1">
    <citation type="journal article" date="2014" name="Int. J. Syst. Evol. Microbiol.">
        <title>Complete genome sequence of Corynebacterium casei LMG S-19264T (=DSM 44701T), isolated from a smear-ripened cheese.</title>
        <authorList>
            <consortium name="US DOE Joint Genome Institute (JGI-PGF)"/>
            <person name="Walter F."/>
            <person name="Albersmeier A."/>
            <person name="Kalinowski J."/>
            <person name="Ruckert C."/>
        </authorList>
    </citation>
    <scope>NUCLEOTIDE SEQUENCE [LARGE SCALE GENOMIC DNA]</scope>
    <source>
        <strain evidence="5 6">CGMCC 1.9161</strain>
    </source>
</reference>
<evidence type="ECO:0000256" key="1">
    <source>
        <dbReference type="ARBA" id="ARBA00005568"/>
    </source>
</evidence>
<comment type="caution">
    <text evidence="5">The sequence shown here is derived from an EMBL/GenBank/DDBJ whole genome shotgun (WGS) entry which is preliminary data.</text>
</comment>
<dbReference type="SUPFAM" id="SSF51621">
    <property type="entry name" value="Phosphoenolpyruvate/pyruvate domain"/>
    <property type="match status" value="1"/>
</dbReference>
<dbReference type="GO" id="GO:0046872">
    <property type="term" value="F:metal ion binding"/>
    <property type="evidence" value="ECO:0007669"/>
    <property type="project" value="UniProtKB-KW"/>
</dbReference>
<comment type="similarity">
    <text evidence="1">Belongs to the HpcH/HpaI aldolase family.</text>
</comment>
<evidence type="ECO:0000256" key="2">
    <source>
        <dbReference type="ARBA" id="ARBA00022723"/>
    </source>
</evidence>
<name>A0A917V230_9HYPH</name>
<dbReference type="GO" id="GO:0005737">
    <property type="term" value="C:cytoplasm"/>
    <property type="evidence" value="ECO:0007669"/>
    <property type="project" value="TreeGrafter"/>
</dbReference>
<dbReference type="Gene3D" id="3.20.20.60">
    <property type="entry name" value="Phosphoenolpyruvate-binding domains"/>
    <property type="match status" value="1"/>
</dbReference>
<gene>
    <name evidence="5" type="ORF">GCM10011322_03930</name>
</gene>
<evidence type="ECO:0000313" key="6">
    <source>
        <dbReference type="Proteomes" id="UP000600449"/>
    </source>
</evidence>
<dbReference type="InterPro" id="IPR015813">
    <property type="entry name" value="Pyrv/PenolPyrv_kinase-like_dom"/>
</dbReference>
<dbReference type="Pfam" id="PF03328">
    <property type="entry name" value="HpcH_HpaI"/>
    <property type="match status" value="1"/>
</dbReference>
<keyword evidence="2" id="KW-0479">Metal-binding</keyword>
<dbReference type="EMBL" id="BMMF01000001">
    <property type="protein sequence ID" value="GGK20474.1"/>
    <property type="molecule type" value="Genomic_DNA"/>
</dbReference>
<dbReference type="PANTHER" id="PTHR30502:SF0">
    <property type="entry name" value="PHOSPHOENOLPYRUVATE CARBOXYLASE FAMILY PROTEIN"/>
    <property type="match status" value="1"/>
</dbReference>
<organism evidence="5 6">
    <name type="scientific">Salinarimonas ramus</name>
    <dbReference type="NCBI Taxonomy" id="690164"/>
    <lineage>
        <taxon>Bacteria</taxon>
        <taxon>Pseudomonadati</taxon>
        <taxon>Pseudomonadota</taxon>
        <taxon>Alphaproteobacteria</taxon>
        <taxon>Hyphomicrobiales</taxon>
        <taxon>Salinarimonadaceae</taxon>
        <taxon>Salinarimonas</taxon>
    </lineage>
</organism>
<dbReference type="GO" id="GO:0016832">
    <property type="term" value="F:aldehyde-lyase activity"/>
    <property type="evidence" value="ECO:0007669"/>
    <property type="project" value="TreeGrafter"/>
</dbReference>
<dbReference type="InterPro" id="IPR040442">
    <property type="entry name" value="Pyrv_kinase-like_dom_sf"/>
</dbReference>
<dbReference type="RefSeq" id="WP_188908941.1">
    <property type="nucleotide sequence ID" value="NZ_BMMF01000001.1"/>
</dbReference>
<feature type="domain" description="HpcH/HpaI aldolase/citrate lyase" evidence="4">
    <location>
        <begin position="21"/>
        <end position="227"/>
    </location>
</feature>
<keyword evidence="3" id="KW-0456">Lyase</keyword>
<proteinExistence type="inferred from homology"/>
<evidence type="ECO:0000313" key="5">
    <source>
        <dbReference type="EMBL" id="GGK20474.1"/>
    </source>
</evidence>
<protein>
    <submittedName>
        <fullName evidence="5">Aldolase</fullName>
    </submittedName>
</protein>